<feature type="domain" description="Chitin-binding type-2" evidence="3">
    <location>
        <begin position="103"/>
        <end position="160"/>
    </location>
</feature>
<organism evidence="4 5">
    <name type="scientific">Artemia franciscana</name>
    <name type="common">Brine shrimp</name>
    <name type="synonym">Artemia sanfranciscana</name>
    <dbReference type="NCBI Taxonomy" id="6661"/>
    <lineage>
        <taxon>Eukaryota</taxon>
        <taxon>Metazoa</taxon>
        <taxon>Ecdysozoa</taxon>
        <taxon>Arthropoda</taxon>
        <taxon>Crustacea</taxon>
        <taxon>Branchiopoda</taxon>
        <taxon>Anostraca</taxon>
        <taxon>Artemiidae</taxon>
        <taxon>Artemia</taxon>
    </lineage>
</organism>
<dbReference type="InterPro" id="IPR036508">
    <property type="entry name" value="Chitin-bd_dom_sf"/>
</dbReference>
<gene>
    <name evidence="4" type="ORF">QYM36_009392</name>
</gene>
<evidence type="ECO:0000313" key="4">
    <source>
        <dbReference type="EMBL" id="KAK2713503.1"/>
    </source>
</evidence>
<reference evidence="4" key="1">
    <citation type="submission" date="2023-07" db="EMBL/GenBank/DDBJ databases">
        <title>Chromosome-level genome assembly of Artemia franciscana.</title>
        <authorList>
            <person name="Jo E."/>
        </authorList>
    </citation>
    <scope>NUCLEOTIDE SEQUENCE</scope>
    <source>
        <tissue evidence="4">Whole body</tissue>
    </source>
</reference>
<dbReference type="AlphaFoldDB" id="A0AA88KZP6"/>
<evidence type="ECO:0000313" key="5">
    <source>
        <dbReference type="Proteomes" id="UP001187531"/>
    </source>
</evidence>
<dbReference type="Pfam" id="PF01607">
    <property type="entry name" value="CBM_14"/>
    <property type="match status" value="1"/>
</dbReference>
<evidence type="ECO:0000256" key="1">
    <source>
        <dbReference type="SAM" id="MobiDB-lite"/>
    </source>
</evidence>
<dbReference type="GO" id="GO:0005576">
    <property type="term" value="C:extracellular region"/>
    <property type="evidence" value="ECO:0007669"/>
    <property type="project" value="InterPro"/>
</dbReference>
<dbReference type="InterPro" id="IPR052976">
    <property type="entry name" value="Scoloptoxin-like"/>
</dbReference>
<sequence length="954" mass="106107">MILDADLTFRMFFQIFLSVIFQLAEAQSGYEFVSQNSNSELPFQTGVSTGAVNGNVFGSTVAFDQGTVGFQATSSGSGMRLEDSIPGIPAVDYPIFPFVPPTQFTCDGKLPGYYADTETGCQAFHICYDDRMASFLCPNGTTFHQQFFVCDWWFNSDCNQAPSFYSVNANLFVTHHSSQTGPLGTGSTLTAQTLSNYATASQTQTGQSVFSNQGSYSQARQSVDQQEEQETPKDLRQYFNSGYYSLQPSQKTVANDLKNQVQGVSTETNIGNIQQQSGLIQNQQPFIQPSQQTQTLNLESLQQYDLSQNNQQSIEPLQYTQFFQGTQSVNSQQLPQKLGMTQDQQQFIQSSQSPQFVKTSQVTQSANLQQLTQQYQKAGSPSVTSSFQQIQQPQSLISQRLQPQGTIKQSLQFVQSETNKNLAPSQNSQSFNTQQPIVSQKLLNSVGTQQDILKQAGQRQQVGNTISAQNGQAYSYKSSEPNQLYQNTFFNSGQFPGVQRTGLESTKTTGMRYKKAPMQDYQLNNFQEENSIPTIQNVDNNTEGTKTNFRDILTSTGNPTTDTIPENSIGEAEQSINRLGDELPVLEVGEAFIAQREPQIITELNFQDVTTVPSNIPAILMTRSPTASAKTITPLTLDNQPKQQIINNSQNIFKPSQQIFAKTITAKTVLLASTEPLMQSQLAKNSFKVQQKYSQALPNQQLSVKQQQIPDQGNTNQQNIHKTSFLQHENHRNVVNQLQSVTQKPLQSMINKQNMREQSVINTPLSVSRFSNDETQQQVVKQNGAQTTTSSLKNLQNLTGAEILVTQPATYARAQQLPVSLKQAVYNQATNQQYIQGSGNLNTNQISHQKIQTQGQQKFIQATPSKLSTPYYTPQSPLFGKRIVPLKARNNSEQPMATRRTLQSLGGTVKHWPSHIVSRSTVRDSIPGSGSLLITKIGPTPTFHTYWQRYSTYP</sequence>
<accession>A0AA88KZP6</accession>
<dbReference type="Gene3D" id="2.170.140.10">
    <property type="entry name" value="Chitin binding domain"/>
    <property type="match status" value="1"/>
</dbReference>
<dbReference type="PROSITE" id="PS50940">
    <property type="entry name" value="CHIT_BIND_II"/>
    <property type="match status" value="1"/>
</dbReference>
<evidence type="ECO:0000259" key="3">
    <source>
        <dbReference type="PROSITE" id="PS50940"/>
    </source>
</evidence>
<keyword evidence="5" id="KW-1185">Reference proteome</keyword>
<comment type="caution">
    <text evidence="4">The sequence shown here is derived from an EMBL/GenBank/DDBJ whole genome shotgun (WGS) entry which is preliminary data.</text>
</comment>
<dbReference type="GO" id="GO:0008061">
    <property type="term" value="F:chitin binding"/>
    <property type="evidence" value="ECO:0007669"/>
    <property type="project" value="InterPro"/>
</dbReference>
<dbReference type="PANTHER" id="PTHR22933">
    <property type="entry name" value="FI18007P1-RELATED"/>
    <property type="match status" value="1"/>
</dbReference>
<feature type="signal peptide" evidence="2">
    <location>
        <begin position="1"/>
        <end position="26"/>
    </location>
</feature>
<dbReference type="PANTHER" id="PTHR22933:SF31">
    <property type="entry name" value="FI18007P1"/>
    <property type="match status" value="1"/>
</dbReference>
<proteinExistence type="predicted"/>
<dbReference type="SMART" id="SM00494">
    <property type="entry name" value="ChtBD2"/>
    <property type="match status" value="1"/>
</dbReference>
<dbReference type="InterPro" id="IPR002557">
    <property type="entry name" value="Chitin-bd_dom"/>
</dbReference>
<evidence type="ECO:0000256" key="2">
    <source>
        <dbReference type="SAM" id="SignalP"/>
    </source>
</evidence>
<dbReference type="EMBL" id="JAVRJZ010000014">
    <property type="protein sequence ID" value="KAK2713503.1"/>
    <property type="molecule type" value="Genomic_DNA"/>
</dbReference>
<feature type="chain" id="PRO_5041719831" description="Chitin-binding type-2 domain-containing protein" evidence="2">
    <location>
        <begin position="27"/>
        <end position="954"/>
    </location>
</feature>
<dbReference type="SUPFAM" id="SSF57625">
    <property type="entry name" value="Invertebrate chitin-binding proteins"/>
    <property type="match status" value="1"/>
</dbReference>
<dbReference type="Proteomes" id="UP001187531">
    <property type="component" value="Unassembled WGS sequence"/>
</dbReference>
<feature type="compositionally biased region" description="Polar residues" evidence="1">
    <location>
        <begin position="209"/>
        <end position="224"/>
    </location>
</feature>
<protein>
    <recommendedName>
        <fullName evidence="3">Chitin-binding type-2 domain-containing protein</fullName>
    </recommendedName>
</protein>
<keyword evidence="2" id="KW-0732">Signal</keyword>
<name>A0AA88KZP6_ARTSF</name>
<feature type="region of interest" description="Disordered" evidence="1">
    <location>
        <begin position="209"/>
        <end position="232"/>
    </location>
</feature>